<proteinExistence type="predicted"/>
<gene>
    <name evidence="1" type="ORF">ACFQHR_04070</name>
</gene>
<evidence type="ECO:0008006" key="3">
    <source>
        <dbReference type="Google" id="ProtNLM"/>
    </source>
</evidence>
<dbReference type="PROSITE" id="PS51257">
    <property type="entry name" value="PROKAR_LIPOPROTEIN"/>
    <property type="match status" value="1"/>
</dbReference>
<protein>
    <recommendedName>
        <fullName evidence="3">Lipoprotein</fullName>
    </recommendedName>
</protein>
<dbReference type="EMBL" id="JBHSYQ010000003">
    <property type="protein sequence ID" value="MFC6996784.1"/>
    <property type="molecule type" value="Genomic_DNA"/>
</dbReference>
<dbReference type="RefSeq" id="WP_066623795.1">
    <property type="nucleotide sequence ID" value="NZ_JBHSYQ010000003.1"/>
</dbReference>
<comment type="caution">
    <text evidence="1">The sequence shown here is derived from an EMBL/GenBank/DDBJ whole genome shotgun (WGS) entry which is preliminary data.</text>
</comment>
<accession>A0ABW2DG50</accession>
<name>A0ABW2DG50_9BACT</name>
<sequence>MSRSIFSILFLGFSLGCSRPELVSSEEQEAMALSSPTQATLALQQPTQVGSLRVRLQKIDDSRCPMNAMCIRYGSAVADFQIEDSQGNSAAKRLYLGDALPAPDNRGSRTADTVEVALGNRHYFLILSDVQPYPNTSDSIPPEKKVTVSVLSL</sequence>
<evidence type="ECO:0000313" key="1">
    <source>
        <dbReference type="EMBL" id="MFC6996784.1"/>
    </source>
</evidence>
<organism evidence="1 2">
    <name type="scientific">Rufibacter roseus</name>
    <dbReference type="NCBI Taxonomy" id="1567108"/>
    <lineage>
        <taxon>Bacteria</taxon>
        <taxon>Pseudomonadati</taxon>
        <taxon>Bacteroidota</taxon>
        <taxon>Cytophagia</taxon>
        <taxon>Cytophagales</taxon>
        <taxon>Hymenobacteraceae</taxon>
        <taxon>Rufibacter</taxon>
    </lineage>
</organism>
<dbReference type="Proteomes" id="UP001596405">
    <property type="component" value="Unassembled WGS sequence"/>
</dbReference>
<evidence type="ECO:0000313" key="2">
    <source>
        <dbReference type="Proteomes" id="UP001596405"/>
    </source>
</evidence>
<keyword evidence="2" id="KW-1185">Reference proteome</keyword>
<reference evidence="2" key="1">
    <citation type="journal article" date="2019" name="Int. J. Syst. Evol. Microbiol.">
        <title>The Global Catalogue of Microorganisms (GCM) 10K type strain sequencing project: providing services to taxonomists for standard genome sequencing and annotation.</title>
        <authorList>
            <consortium name="The Broad Institute Genomics Platform"/>
            <consortium name="The Broad Institute Genome Sequencing Center for Infectious Disease"/>
            <person name="Wu L."/>
            <person name="Ma J."/>
        </authorList>
    </citation>
    <scope>NUCLEOTIDE SEQUENCE [LARGE SCALE GENOMIC DNA]</scope>
    <source>
        <strain evidence="2">CGMCC 4.7393</strain>
    </source>
</reference>